<dbReference type="GO" id="GO:0005524">
    <property type="term" value="F:ATP binding"/>
    <property type="evidence" value="ECO:0007669"/>
    <property type="project" value="UniProtKB-KW"/>
</dbReference>
<keyword evidence="10 15" id="KW-0067">ATP-binding</keyword>
<evidence type="ECO:0000256" key="15">
    <source>
        <dbReference type="HAMAP-Rule" id="MF_00741"/>
    </source>
</evidence>
<dbReference type="InterPro" id="IPR036921">
    <property type="entry name" value="PurM-like_N_sf"/>
</dbReference>
<dbReference type="InterPro" id="IPR010918">
    <property type="entry name" value="PurM-like_C_dom"/>
</dbReference>
<name>A0A0R1LZ08_9LACO</name>
<dbReference type="STRING" id="1423776.FD04_GL000691"/>
<evidence type="ECO:0000256" key="8">
    <source>
        <dbReference type="ARBA" id="ARBA00022741"/>
    </source>
</evidence>
<evidence type="ECO:0000256" key="3">
    <source>
        <dbReference type="ARBA" id="ARBA00010280"/>
    </source>
</evidence>
<comment type="pathway">
    <text evidence="2 15">Purine metabolism; IMP biosynthesis via de novo pathway; 5-amino-1-(5-phospho-D-ribosyl)imidazole from N(2)-formyl-N(1)-(5-phospho-D-ribosyl)glycinamide: step 2/2.</text>
</comment>
<feature type="domain" description="PurM-like N-terminal" evidence="16">
    <location>
        <begin position="74"/>
        <end position="177"/>
    </location>
</feature>
<evidence type="ECO:0000256" key="6">
    <source>
        <dbReference type="ARBA" id="ARBA00022490"/>
    </source>
</evidence>
<accession>A0A0R1LZ08</accession>
<keyword evidence="8 15" id="KW-0547">Nucleotide-binding</keyword>
<dbReference type="EC" id="6.3.3.1" evidence="4 15"/>
<dbReference type="GO" id="GO:0006189">
    <property type="term" value="P:'de novo' IMP biosynthetic process"/>
    <property type="evidence" value="ECO:0007669"/>
    <property type="project" value="UniProtKB-UniRule"/>
</dbReference>
<evidence type="ECO:0000313" key="18">
    <source>
        <dbReference type="EMBL" id="KRK97722.1"/>
    </source>
</evidence>
<dbReference type="NCBIfam" id="TIGR00878">
    <property type="entry name" value="purM"/>
    <property type="match status" value="1"/>
</dbReference>
<evidence type="ECO:0000256" key="14">
    <source>
        <dbReference type="ARBA" id="ARBA00049057"/>
    </source>
</evidence>
<evidence type="ECO:0000256" key="11">
    <source>
        <dbReference type="ARBA" id="ARBA00031908"/>
    </source>
</evidence>
<sequence length="360" mass="38580">MQKSHDWVCTKERIKVTSQYEQAGVNIQAGETAVKDIKQIVNQTHDENVLHGLGGFGAEYELTGLLGGLEAPVLISGTDGVGTKLLLAIEANRHDTIGIDLVAMCANDVLAQGAKPLFFLDYLGLGQLEPERVTTIVKGIASGCQQAGLSLIGGEMAEMPGIYQGEDYDLSGFAVGLADKTSLLGADKVEAGDILIGLSSSGVHSNGYSLVRKIMKDANLDLMHVYPELNQSLADALLEPTKLYYQSVYPLVADNLLHAAAHITGGGLADNLARMIPATLTAEIDAASWTVPAIFKFLQTAGDVTVDEMRQVFNMGIGMVLVVSPRNVAEVQAKLTQQQADFQLIGKVVNRRDRPVEYRS</sequence>
<protein>
    <recommendedName>
        <fullName evidence="5 15">Phosphoribosylformylglycinamidine cyclo-ligase</fullName>
        <ecNumber evidence="4 15">6.3.3.1</ecNumber>
    </recommendedName>
    <alternativeName>
        <fullName evidence="12 15">AIR synthase</fullName>
    </alternativeName>
    <alternativeName>
        <fullName evidence="13 15">AIRS</fullName>
    </alternativeName>
    <alternativeName>
        <fullName evidence="11 15">Phosphoribosyl-aminoimidazole synthetase</fullName>
    </alternativeName>
</protein>
<dbReference type="InterPro" id="IPR036676">
    <property type="entry name" value="PurM-like_C_sf"/>
</dbReference>
<evidence type="ECO:0000256" key="13">
    <source>
        <dbReference type="ARBA" id="ARBA00033093"/>
    </source>
</evidence>
<evidence type="ECO:0000256" key="7">
    <source>
        <dbReference type="ARBA" id="ARBA00022598"/>
    </source>
</evidence>
<dbReference type="PANTHER" id="PTHR10520:SF12">
    <property type="entry name" value="TRIFUNCTIONAL PURINE BIOSYNTHETIC PROTEIN ADENOSINE-3"/>
    <property type="match status" value="1"/>
</dbReference>
<gene>
    <name evidence="15" type="primary">purM</name>
    <name evidence="18" type="ORF">FD04_GL000691</name>
</gene>
<evidence type="ECO:0000256" key="12">
    <source>
        <dbReference type="ARBA" id="ARBA00032931"/>
    </source>
</evidence>
<keyword evidence="6 15" id="KW-0963">Cytoplasm</keyword>
<keyword evidence="9 15" id="KW-0658">Purine biosynthesis</keyword>
<reference evidence="18 19" key="1">
    <citation type="journal article" date="2015" name="Genome Announc.">
        <title>Expanding the biotechnology potential of lactobacilli through comparative genomics of 213 strains and associated genera.</title>
        <authorList>
            <person name="Sun Z."/>
            <person name="Harris H.M."/>
            <person name="McCann A."/>
            <person name="Guo C."/>
            <person name="Argimon S."/>
            <person name="Zhang W."/>
            <person name="Yang X."/>
            <person name="Jeffery I.B."/>
            <person name="Cooney J.C."/>
            <person name="Kagawa T.F."/>
            <person name="Liu W."/>
            <person name="Song Y."/>
            <person name="Salvetti E."/>
            <person name="Wrobel A."/>
            <person name="Rasinkangas P."/>
            <person name="Parkhill J."/>
            <person name="Rea M.C."/>
            <person name="O'Sullivan O."/>
            <person name="Ritari J."/>
            <person name="Douillard F.P."/>
            <person name="Paul Ross R."/>
            <person name="Yang R."/>
            <person name="Briner A.E."/>
            <person name="Felis G.E."/>
            <person name="de Vos W.M."/>
            <person name="Barrangou R."/>
            <person name="Klaenhammer T.R."/>
            <person name="Caufield P.W."/>
            <person name="Cui Y."/>
            <person name="Zhang H."/>
            <person name="O'Toole P.W."/>
        </authorList>
    </citation>
    <scope>NUCLEOTIDE SEQUENCE [LARGE SCALE GENOMIC DNA]</scope>
    <source>
        <strain evidence="18 19">DSM 19909</strain>
    </source>
</reference>
<keyword evidence="19" id="KW-1185">Reference proteome</keyword>
<dbReference type="UniPathway" id="UPA00074">
    <property type="reaction ID" value="UER00129"/>
</dbReference>
<dbReference type="SUPFAM" id="SSF55326">
    <property type="entry name" value="PurM N-terminal domain-like"/>
    <property type="match status" value="1"/>
</dbReference>
<evidence type="ECO:0000313" key="19">
    <source>
        <dbReference type="Proteomes" id="UP000051160"/>
    </source>
</evidence>
<comment type="subcellular location">
    <subcellularLocation>
        <location evidence="1 15">Cytoplasm</location>
    </subcellularLocation>
</comment>
<evidence type="ECO:0000256" key="2">
    <source>
        <dbReference type="ARBA" id="ARBA00004686"/>
    </source>
</evidence>
<keyword evidence="7 15" id="KW-0436">Ligase</keyword>
<dbReference type="InterPro" id="IPR016188">
    <property type="entry name" value="PurM-like_N"/>
</dbReference>
<dbReference type="Gene3D" id="3.30.1330.10">
    <property type="entry name" value="PurM-like, N-terminal domain"/>
    <property type="match status" value="1"/>
</dbReference>
<dbReference type="Pfam" id="PF00586">
    <property type="entry name" value="AIRS"/>
    <property type="match status" value="1"/>
</dbReference>
<comment type="catalytic activity">
    <reaction evidence="14 15">
        <text>2-formamido-N(1)-(5-O-phospho-beta-D-ribosyl)acetamidine + ATP = 5-amino-1-(5-phospho-beta-D-ribosyl)imidazole + ADP + phosphate + H(+)</text>
        <dbReference type="Rhea" id="RHEA:23032"/>
        <dbReference type="ChEBI" id="CHEBI:15378"/>
        <dbReference type="ChEBI" id="CHEBI:30616"/>
        <dbReference type="ChEBI" id="CHEBI:43474"/>
        <dbReference type="ChEBI" id="CHEBI:137981"/>
        <dbReference type="ChEBI" id="CHEBI:147287"/>
        <dbReference type="ChEBI" id="CHEBI:456216"/>
        <dbReference type="EC" id="6.3.3.1"/>
    </reaction>
</comment>
<dbReference type="Pfam" id="PF02769">
    <property type="entry name" value="AIRS_C"/>
    <property type="match status" value="1"/>
</dbReference>
<evidence type="ECO:0000259" key="16">
    <source>
        <dbReference type="Pfam" id="PF00586"/>
    </source>
</evidence>
<dbReference type="Proteomes" id="UP000051160">
    <property type="component" value="Unassembled WGS sequence"/>
</dbReference>
<dbReference type="CDD" id="cd02196">
    <property type="entry name" value="PurM"/>
    <property type="match status" value="1"/>
</dbReference>
<dbReference type="GO" id="GO:0046084">
    <property type="term" value="P:adenine biosynthetic process"/>
    <property type="evidence" value="ECO:0007669"/>
    <property type="project" value="TreeGrafter"/>
</dbReference>
<dbReference type="FunFam" id="3.90.650.10:FF:000011">
    <property type="entry name" value="Phosphoribosylformylglycinamidine cyclo-ligase"/>
    <property type="match status" value="1"/>
</dbReference>
<dbReference type="Gene3D" id="3.90.650.10">
    <property type="entry name" value="PurM-like C-terminal domain"/>
    <property type="match status" value="1"/>
</dbReference>
<dbReference type="EMBL" id="AZEE01000028">
    <property type="protein sequence ID" value="KRK97722.1"/>
    <property type="molecule type" value="Genomic_DNA"/>
</dbReference>
<evidence type="ECO:0000256" key="10">
    <source>
        <dbReference type="ARBA" id="ARBA00022840"/>
    </source>
</evidence>
<dbReference type="PANTHER" id="PTHR10520">
    <property type="entry name" value="TRIFUNCTIONAL PURINE BIOSYNTHETIC PROTEIN ADENOSINE-3-RELATED"/>
    <property type="match status" value="1"/>
</dbReference>
<dbReference type="AlphaFoldDB" id="A0A0R1LZ08"/>
<dbReference type="OrthoDB" id="9802507at2"/>
<evidence type="ECO:0000256" key="5">
    <source>
        <dbReference type="ARBA" id="ARBA00020367"/>
    </source>
</evidence>
<dbReference type="HAMAP" id="MF_00741">
    <property type="entry name" value="AIRS"/>
    <property type="match status" value="1"/>
</dbReference>
<feature type="domain" description="PurM-like C-terminal" evidence="17">
    <location>
        <begin position="190"/>
        <end position="352"/>
    </location>
</feature>
<evidence type="ECO:0000256" key="4">
    <source>
        <dbReference type="ARBA" id="ARBA00013047"/>
    </source>
</evidence>
<dbReference type="GO" id="GO:0004641">
    <property type="term" value="F:phosphoribosylformylglycinamidine cyclo-ligase activity"/>
    <property type="evidence" value="ECO:0007669"/>
    <property type="project" value="UniProtKB-UniRule"/>
</dbReference>
<evidence type="ECO:0000256" key="9">
    <source>
        <dbReference type="ARBA" id="ARBA00022755"/>
    </source>
</evidence>
<dbReference type="SUPFAM" id="SSF56042">
    <property type="entry name" value="PurM C-terminal domain-like"/>
    <property type="match status" value="1"/>
</dbReference>
<dbReference type="GO" id="GO:0004637">
    <property type="term" value="F:phosphoribosylamine-glycine ligase activity"/>
    <property type="evidence" value="ECO:0007669"/>
    <property type="project" value="TreeGrafter"/>
</dbReference>
<dbReference type="GO" id="GO:0005829">
    <property type="term" value="C:cytosol"/>
    <property type="evidence" value="ECO:0007669"/>
    <property type="project" value="TreeGrafter"/>
</dbReference>
<evidence type="ECO:0000256" key="1">
    <source>
        <dbReference type="ARBA" id="ARBA00004496"/>
    </source>
</evidence>
<proteinExistence type="inferred from homology"/>
<dbReference type="InterPro" id="IPR004733">
    <property type="entry name" value="PurM_cligase"/>
</dbReference>
<organism evidence="18 19">
    <name type="scientific">Secundilactobacillus odoratitofui DSM 19909 = JCM 15043</name>
    <dbReference type="NCBI Taxonomy" id="1423776"/>
    <lineage>
        <taxon>Bacteria</taxon>
        <taxon>Bacillati</taxon>
        <taxon>Bacillota</taxon>
        <taxon>Bacilli</taxon>
        <taxon>Lactobacillales</taxon>
        <taxon>Lactobacillaceae</taxon>
        <taxon>Secundilactobacillus</taxon>
    </lineage>
</organism>
<evidence type="ECO:0000259" key="17">
    <source>
        <dbReference type="Pfam" id="PF02769"/>
    </source>
</evidence>
<dbReference type="FunFam" id="3.30.1330.10:FF:000001">
    <property type="entry name" value="Phosphoribosylformylglycinamidine cyclo-ligase"/>
    <property type="match status" value="1"/>
</dbReference>
<comment type="similarity">
    <text evidence="3 15">Belongs to the AIR synthase family.</text>
</comment>
<comment type="caution">
    <text evidence="18">The sequence shown here is derived from an EMBL/GenBank/DDBJ whole genome shotgun (WGS) entry which is preliminary data.</text>
</comment>
<dbReference type="PATRIC" id="fig|1423776.4.peg.694"/>